<evidence type="ECO:0000313" key="5">
    <source>
        <dbReference type="Proteomes" id="UP000278962"/>
    </source>
</evidence>
<accession>A0A660L8T4</accession>
<reference evidence="4 5" key="1">
    <citation type="submission" date="2018-10" db="EMBL/GenBank/DDBJ databases">
        <title>Genomic Encyclopedia of Archaeal and Bacterial Type Strains, Phase II (KMG-II): from individual species to whole genera.</title>
        <authorList>
            <person name="Goeker M."/>
        </authorList>
    </citation>
    <scope>NUCLEOTIDE SEQUENCE [LARGE SCALE GENOMIC DNA]</scope>
    <source>
        <strain evidence="4 5">DSM 14954</strain>
    </source>
</reference>
<keyword evidence="5" id="KW-1185">Reference proteome</keyword>
<gene>
    <name evidence="4" type="ORF">C8N24_0124</name>
</gene>
<dbReference type="AlphaFoldDB" id="A0A660L8T4"/>
<feature type="signal peptide" evidence="2">
    <location>
        <begin position="1"/>
        <end position="21"/>
    </location>
</feature>
<feature type="compositionally biased region" description="Polar residues" evidence="1">
    <location>
        <begin position="609"/>
        <end position="620"/>
    </location>
</feature>
<organism evidence="4 5">
    <name type="scientific">Solirubrobacter pauli</name>
    <dbReference type="NCBI Taxonomy" id="166793"/>
    <lineage>
        <taxon>Bacteria</taxon>
        <taxon>Bacillati</taxon>
        <taxon>Actinomycetota</taxon>
        <taxon>Thermoleophilia</taxon>
        <taxon>Solirubrobacterales</taxon>
        <taxon>Solirubrobacteraceae</taxon>
        <taxon>Solirubrobacter</taxon>
    </lineage>
</organism>
<feature type="domain" description="DUF7507" evidence="3">
    <location>
        <begin position="518"/>
        <end position="619"/>
    </location>
</feature>
<feature type="chain" id="PRO_5024925127" description="DUF7507 domain-containing protein" evidence="2">
    <location>
        <begin position="22"/>
        <end position="786"/>
    </location>
</feature>
<evidence type="ECO:0000256" key="2">
    <source>
        <dbReference type="SAM" id="SignalP"/>
    </source>
</evidence>
<evidence type="ECO:0000259" key="3">
    <source>
        <dbReference type="Pfam" id="PF24346"/>
    </source>
</evidence>
<dbReference type="InterPro" id="IPR013783">
    <property type="entry name" value="Ig-like_fold"/>
</dbReference>
<feature type="region of interest" description="Disordered" evidence="1">
    <location>
        <begin position="550"/>
        <end position="585"/>
    </location>
</feature>
<dbReference type="SUPFAM" id="SSF117074">
    <property type="entry name" value="Hypothetical protein PA1324"/>
    <property type="match status" value="1"/>
</dbReference>
<dbReference type="EMBL" id="RBIL01000001">
    <property type="protein sequence ID" value="RKQ90323.1"/>
    <property type="molecule type" value="Genomic_DNA"/>
</dbReference>
<feature type="compositionally biased region" description="Low complexity" evidence="1">
    <location>
        <begin position="621"/>
        <end position="632"/>
    </location>
</feature>
<dbReference type="Proteomes" id="UP000278962">
    <property type="component" value="Unassembled WGS sequence"/>
</dbReference>
<dbReference type="OrthoDB" id="6074739at2"/>
<evidence type="ECO:0000256" key="1">
    <source>
        <dbReference type="SAM" id="MobiDB-lite"/>
    </source>
</evidence>
<dbReference type="RefSeq" id="WP_147447524.1">
    <property type="nucleotide sequence ID" value="NZ_RBIL01000001.1"/>
</dbReference>
<dbReference type="GO" id="GO:0005975">
    <property type="term" value="P:carbohydrate metabolic process"/>
    <property type="evidence" value="ECO:0007669"/>
    <property type="project" value="UniProtKB-ARBA"/>
</dbReference>
<proteinExistence type="predicted"/>
<dbReference type="InterPro" id="IPR055354">
    <property type="entry name" value="DUF7507"/>
</dbReference>
<feature type="compositionally biased region" description="Pro residues" evidence="1">
    <location>
        <begin position="636"/>
        <end position="680"/>
    </location>
</feature>
<evidence type="ECO:0000313" key="4">
    <source>
        <dbReference type="EMBL" id="RKQ90323.1"/>
    </source>
</evidence>
<dbReference type="Pfam" id="PF24346">
    <property type="entry name" value="DUF7507"/>
    <property type="match status" value="1"/>
</dbReference>
<sequence>MAARAVVAAILALAAAPAANASIVPSGPTPLAGSTFQGGDGDQDDTDRYVDWQGLHAAGRVVHNADPNAQDTIFTGGSKVLEPGEWGLTTTSGGASPGKDNILDAWSAVDQPAAKTFLYLGFARSDATGTAAITFELNRDTRLWDNGRARIPCRTTGDLLLSTLPHGNAIELALFRWKTTQADAATGCARRGTVERMTDIPAGTAQGAVNPAQITSRLPGAYAPGSPITPFAFSESALDLGRLIDAAFGDSCLAFGSIWMHSRSSVSETSNLNDYVAPRRVSVRTCSASGTKFFDLDADGVRDAGEPGLPRFLVWADYDDDGVRDPDEPFSVTDEDGEYVIDDITRPYRLRETLATSDRRRSTPIGWTCSFPNASTVGGFADGPGGIFACGWGPIDPEATPNAGGRDFGNWVPATLTLEKQLWPSDDPGRFDLIVNGVTAVAAAGDGDTITLALRPGTYAVQESAVAGTDAALYTSTVTCRAVTTRRGVLRSGASWTGLRLRAGDHGLCTFVNARAGAPGIAIEKTGPALAQAGDTLDYRFYVTNPGDLPLGASSVGVTDPRCDDPPRLTSKNGDRSPGTLDPEDTWTYACTHATAPAGDECEVRSVTNDATASGSTGEITVTDDASVTTTVECPDVPPEPPLPPDPPSPPAPQPAPAPVPPLPGPPLAPLPPFVPPGPDVPDAGAGGIAGIAASSARCIRRASEIRLTGQRMRVLAVRVDGRRIALRTVRLLQRSVRPLNRIFAPGRHVLTVRVTFEEGSATAPVTLRRTIVVCGRASQRPRVTG</sequence>
<keyword evidence="2" id="KW-0732">Signal</keyword>
<protein>
    <recommendedName>
        <fullName evidence="3">DUF7507 domain-containing protein</fullName>
    </recommendedName>
</protein>
<comment type="caution">
    <text evidence="4">The sequence shown here is derived from an EMBL/GenBank/DDBJ whole genome shotgun (WGS) entry which is preliminary data.</text>
</comment>
<dbReference type="Gene3D" id="2.60.40.10">
    <property type="entry name" value="Immunoglobulins"/>
    <property type="match status" value="1"/>
</dbReference>
<name>A0A660L8T4_9ACTN</name>
<feature type="region of interest" description="Disordered" evidence="1">
    <location>
        <begin position="609"/>
        <end position="682"/>
    </location>
</feature>